<organism evidence="3 4">
    <name type="scientific">Amborella trichopoda</name>
    <dbReference type="NCBI Taxonomy" id="13333"/>
    <lineage>
        <taxon>Eukaryota</taxon>
        <taxon>Viridiplantae</taxon>
        <taxon>Streptophyta</taxon>
        <taxon>Embryophyta</taxon>
        <taxon>Tracheophyta</taxon>
        <taxon>Spermatophyta</taxon>
        <taxon>Magnoliopsida</taxon>
        <taxon>Amborellales</taxon>
        <taxon>Amborellaceae</taxon>
        <taxon>Amborella</taxon>
    </lineage>
</organism>
<protein>
    <recommendedName>
        <fullName evidence="5">Pentacotripeptide-repeat region of PRORP domain-containing protein</fullName>
    </recommendedName>
</protein>
<name>U5CZ68_AMBTC</name>
<dbReference type="EMBL" id="KI392510">
    <property type="protein sequence ID" value="ERN15275.1"/>
    <property type="molecule type" value="Genomic_DNA"/>
</dbReference>
<dbReference type="Pfam" id="PF01535">
    <property type="entry name" value="PPR"/>
    <property type="match status" value="2"/>
</dbReference>
<dbReference type="PANTHER" id="PTHR46870:SF1">
    <property type="entry name" value="OS03G0297700 PROTEIN"/>
    <property type="match status" value="1"/>
</dbReference>
<dbReference type="InterPro" id="IPR002885">
    <property type="entry name" value="PPR_rpt"/>
</dbReference>
<evidence type="ECO:0000256" key="2">
    <source>
        <dbReference type="PROSITE-ProRule" id="PRU00708"/>
    </source>
</evidence>
<evidence type="ECO:0008006" key="5">
    <source>
        <dbReference type="Google" id="ProtNLM"/>
    </source>
</evidence>
<gene>
    <name evidence="3" type="ORF">AMTR_s00056p00222800</name>
</gene>
<evidence type="ECO:0000313" key="3">
    <source>
        <dbReference type="EMBL" id="ERN15275.1"/>
    </source>
</evidence>
<evidence type="ECO:0000313" key="4">
    <source>
        <dbReference type="Proteomes" id="UP000017836"/>
    </source>
</evidence>
<proteinExistence type="predicted"/>
<dbReference type="HOGENOM" id="CLU_077248_0_0_1"/>
<keyword evidence="1" id="KW-0677">Repeat</keyword>
<dbReference type="Gramene" id="ERN15275">
    <property type="protein sequence ID" value="ERN15275"/>
    <property type="gene ID" value="AMTR_s00056p00222800"/>
</dbReference>
<dbReference type="PANTHER" id="PTHR46870">
    <property type="entry name" value="PROTEIN THYLAKOID ASSEMBLY 8-LIKE, CHLOROPLASTIC"/>
    <property type="match status" value="1"/>
</dbReference>
<dbReference type="PROSITE" id="PS51375">
    <property type="entry name" value="PPR"/>
    <property type="match status" value="1"/>
</dbReference>
<dbReference type="InterPro" id="IPR044795">
    <property type="entry name" value="THA8L-like"/>
</dbReference>
<evidence type="ECO:0000256" key="1">
    <source>
        <dbReference type="ARBA" id="ARBA00022737"/>
    </source>
</evidence>
<dbReference type="InterPro" id="IPR011990">
    <property type="entry name" value="TPR-like_helical_dom_sf"/>
</dbReference>
<dbReference type="OrthoDB" id="411857at2759"/>
<feature type="repeat" description="PPR" evidence="2">
    <location>
        <begin position="125"/>
        <end position="159"/>
    </location>
</feature>
<dbReference type="AlphaFoldDB" id="U5CZ68"/>
<dbReference type="KEGG" id="atr:18443560"/>
<sequence length="240" mass="28558">MRSAKSRRLIVGLGVLLRTRTWDFPESERVSHSSAARHFSGAASHSLSIWRRRRSMGKEGLLVVQELKRLKSDEVRLRSFFKSHVSRLLKSDLLAVLEEFQRQDQVFLCMKVYQAIRQEIWYRPDMFFYRDMLLMLARNRKVEEAAQVHEDLKREGVHFDQHTYGDIIRSFLDNNLEFQAMEWYEEMRQSPDPPLSLPFRVILKGLLPYPELRERVKEDFLELFPGMIVYDPPLDLLDQN</sequence>
<dbReference type="OMA" id="FLSMKIY"/>
<dbReference type="Proteomes" id="UP000017836">
    <property type="component" value="Unassembled WGS sequence"/>
</dbReference>
<reference evidence="4" key="1">
    <citation type="journal article" date="2013" name="Science">
        <title>The Amborella genome and the evolution of flowering plants.</title>
        <authorList>
            <consortium name="Amborella Genome Project"/>
        </authorList>
    </citation>
    <scope>NUCLEOTIDE SEQUENCE [LARGE SCALE GENOMIC DNA]</scope>
</reference>
<accession>U5CZ68</accession>
<dbReference type="Gene3D" id="1.25.40.10">
    <property type="entry name" value="Tetratricopeptide repeat domain"/>
    <property type="match status" value="1"/>
</dbReference>
<dbReference type="eggNOG" id="ENOG502QSKA">
    <property type="taxonomic scope" value="Eukaryota"/>
</dbReference>
<keyword evidence="4" id="KW-1185">Reference proteome</keyword>